<protein>
    <submittedName>
        <fullName evidence="1">Uncharacterized protein</fullName>
    </submittedName>
</protein>
<dbReference type="EMBL" id="CP002801">
    <property type="protein sequence ID" value="AEH11670.1"/>
    <property type="molecule type" value="Genomic_DNA"/>
</dbReference>
<dbReference type="eggNOG" id="COG0602">
    <property type="taxonomic scope" value="Bacteria"/>
</dbReference>
<reference evidence="1 2" key="1">
    <citation type="submission" date="2011-05" db="EMBL/GenBank/DDBJ databases">
        <title>Complete sequence of chromosome of Frankia symbiont of Datisca glomerata.</title>
        <authorList>
            <consortium name="US DOE Joint Genome Institute"/>
            <person name="Lucas S."/>
            <person name="Han J."/>
            <person name="Lapidus A."/>
            <person name="Cheng J.-F."/>
            <person name="Goodwin L."/>
            <person name="Pitluck S."/>
            <person name="Peters L."/>
            <person name="Mikhailova N."/>
            <person name="Chertkov O."/>
            <person name="Teshima H."/>
            <person name="Han C."/>
            <person name="Tapia R."/>
            <person name="Land M."/>
            <person name="Hauser L."/>
            <person name="Kyrpides N."/>
            <person name="Ivanova N."/>
            <person name="Pagani I."/>
            <person name="Berry A."/>
            <person name="Pawlowski K."/>
            <person name="Persson T."/>
            <person name="Vanden Heuvel B."/>
            <person name="Benson D."/>
            <person name="Woyke T."/>
        </authorList>
    </citation>
    <scope>NUCLEOTIDE SEQUENCE [LARGE SCALE GENOMIC DNA]</scope>
    <source>
        <strain evidence="2">4085684</strain>
    </source>
</reference>
<keyword evidence="2" id="KW-1185">Reference proteome</keyword>
<evidence type="ECO:0000313" key="1">
    <source>
        <dbReference type="EMBL" id="AEH11670.1"/>
    </source>
</evidence>
<dbReference type="RefSeq" id="WP_013875517.1">
    <property type="nucleotide sequence ID" value="NC_015656.1"/>
</dbReference>
<dbReference type="HOGENOM" id="CLU_2408979_0_0_11"/>
<organism evidence="1 2">
    <name type="scientific">Candidatus Protofrankia datiscae</name>
    <dbReference type="NCBI Taxonomy" id="2716812"/>
    <lineage>
        <taxon>Bacteria</taxon>
        <taxon>Bacillati</taxon>
        <taxon>Actinomycetota</taxon>
        <taxon>Actinomycetes</taxon>
        <taxon>Frankiales</taxon>
        <taxon>Frankiaceae</taxon>
        <taxon>Protofrankia</taxon>
    </lineage>
</organism>
<evidence type="ECO:0000313" key="2">
    <source>
        <dbReference type="Proteomes" id="UP000001549"/>
    </source>
</evidence>
<sequence>MSTWPSGSGRLLNVAATCRLTRALGPGPRAVVWVQGRPFDRAGCVAPDRLPDRPARLVMPAELATELCSAPGADADAARGCPAGADLGKRAR</sequence>
<gene>
    <name evidence="1" type="ordered locus">FsymDg_4420</name>
</gene>
<dbReference type="Proteomes" id="UP000001549">
    <property type="component" value="Chromosome"/>
</dbReference>
<accession>F8AX37</accession>
<dbReference type="KEGG" id="fsy:FsymDg_4420"/>
<dbReference type="AlphaFoldDB" id="F8AX37"/>
<dbReference type="STRING" id="656024.FsymDg_4420"/>
<proteinExistence type="predicted"/>
<name>F8AX37_9ACTN</name>